<proteinExistence type="predicted"/>
<dbReference type="PANTHER" id="PTHR13621">
    <property type="entry name" value="PROLINE-RICH PROTEIN PRCC"/>
    <property type="match status" value="1"/>
</dbReference>
<dbReference type="Pfam" id="PF10253">
    <property type="entry name" value="PRCC"/>
    <property type="match status" value="1"/>
</dbReference>
<feature type="region of interest" description="Disordered" evidence="1">
    <location>
        <begin position="1"/>
        <end position="28"/>
    </location>
</feature>
<dbReference type="InterPro" id="IPR018800">
    <property type="entry name" value="PRCC"/>
</dbReference>
<dbReference type="RefSeq" id="XP_004829225.1">
    <property type="nucleotide sequence ID" value="XM_004829168.1"/>
</dbReference>
<dbReference type="VEuPathDB" id="PiroplasmaDB:BEWA_024080"/>
<dbReference type="eggNOG" id="ENOG502S86I">
    <property type="taxonomic scope" value="Eukaryota"/>
</dbReference>
<protein>
    <submittedName>
        <fullName evidence="2">Uncharacterized protein</fullName>
    </submittedName>
</protein>
<evidence type="ECO:0000313" key="3">
    <source>
        <dbReference type="Proteomes" id="UP000031512"/>
    </source>
</evidence>
<feature type="compositionally biased region" description="Polar residues" evidence="1">
    <location>
        <begin position="99"/>
        <end position="109"/>
    </location>
</feature>
<dbReference type="Proteomes" id="UP000031512">
    <property type="component" value="Chromosome 1"/>
</dbReference>
<organism evidence="2 3">
    <name type="scientific">Theileria equi strain WA</name>
    <dbReference type="NCBI Taxonomy" id="1537102"/>
    <lineage>
        <taxon>Eukaryota</taxon>
        <taxon>Sar</taxon>
        <taxon>Alveolata</taxon>
        <taxon>Apicomplexa</taxon>
        <taxon>Aconoidasida</taxon>
        <taxon>Piroplasmida</taxon>
        <taxon>Theileriidae</taxon>
        <taxon>Theileria</taxon>
    </lineage>
</organism>
<feature type="compositionally biased region" description="Basic and acidic residues" evidence="1">
    <location>
        <begin position="111"/>
        <end position="137"/>
    </location>
</feature>
<dbReference type="KEGG" id="beq:BEWA_024080"/>
<reference evidence="2 3" key="1">
    <citation type="journal article" date="2012" name="BMC Genomics">
        <title>Comparative genomic analysis and phylogenetic position of Theileria equi.</title>
        <authorList>
            <person name="Kappmeyer L.S."/>
            <person name="Thiagarajan M."/>
            <person name="Herndon D.R."/>
            <person name="Ramsay J.D."/>
            <person name="Caler E."/>
            <person name="Djikeng A."/>
            <person name="Gillespie J.J."/>
            <person name="Lau A.O."/>
            <person name="Roalson E.H."/>
            <person name="Silva J.C."/>
            <person name="Silva M.G."/>
            <person name="Suarez C.E."/>
            <person name="Ueti M.W."/>
            <person name="Nene V.M."/>
            <person name="Mealey R.H."/>
            <person name="Knowles D.P."/>
            <person name="Brayton K.A."/>
        </authorList>
    </citation>
    <scope>NUCLEOTIDE SEQUENCE [LARGE SCALE GENOMIC DNA]</scope>
    <source>
        <strain evidence="2 3">WA</strain>
    </source>
</reference>
<feature type="region of interest" description="Disordered" evidence="1">
    <location>
        <begin position="56"/>
        <end position="76"/>
    </location>
</feature>
<keyword evidence="3" id="KW-1185">Reference proteome</keyword>
<accession>L0AXD2</accession>
<evidence type="ECO:0000256" key="1">
    <source>
        <dbReference type="SAM" id="MobiDB-lite"/>
    </source>
</evidence>
<dbReference type="PANTHER" id="PTHR13621:SF2">
    <property type="entry name" value="PROLINE-RICH PROTEIN PRCC"/>
    <property type="match status" value="1"/>
</dbReference>
<dbReference type="OrthoDB" id="206969at2759"/>
<evidence type="ECO:0000313" key="2">
    <source>
        <dbReference type="EMBL" id="AFZ79559.1"/>
    </source>
</evidence>
<dbReference type="EMBL" id="CP001669">
    <property type="protein sequence ID" value="AFZ79559.1"/>
    <property type="molecule type" value="Genomic_DNA"/>
</dbReference>
<dbReference type="GO" id="GO:0005634">
    <property type="term" value="C:nucleus"/>
    <property type="evidence" value="ECO:0007669"/>
    <property type="project" value="TreeGrafter"/>
</dbReference>
<dbReference type="GeneID" id="15806851"/>
<feature type="compositionally biased region" description="Basic and acidic residues" evidence="1">
    <location>
        <begin position="66"/>
        <end position="76"/>
    </location>
</feature>
<dbReference type="AlphaFoldDB" id="L0AXD2"/>
<sequence>MDWLKAALDASDDEEDGGKSDDSGQKVKVGVINDVTEAKSTIKDVQPAYTHEKVPVEEQIGGISTKKPEGQKKRVAAKREFNANRDFNINRVFNTIRNGLKSEGNSGNTLKEAKKIDKSDSGTDDKTTNSQEDKDHTSFTLDGYADSDSDGQESTSLNLFTIEKKSRNPETFKVDNLVKINVETCTEDEILNANVKNTDTTQPESQTTGQYIAPEVQEYDAFDYSKTLHSFNVSNPNSEVRIPKSKEWQGAEIHITDINAEDLRMSKEEKERAFSGTKEALMEGRKRYSIMAHRMETDDGHILTSNTVRRTQKRKHQINWLAAEAQDKEMEIMERTAHMRKSKHEARMKYGW</sequence>
<dbReference type="STRING" id="1537102.L0AXD2"/>
<gene>
    <name evidence="2" type="ORF">BEWA_024080</name>
</gene>
<feature type="region of interest" description="Disordered" evidence="1">
    <location>
        <begin position="99"/>
        <end position="153"/>
    </location>
</feature>
<name>L0AXD2_THEEQ</name>